<gene>
    <name evidence="4" type="ORF">BEH_11880</name>
</gene>
<dbReference type="InterPro" id="IPR016163">
    <property type="entry name" value="Ald_DH_C"/>
</dbReference>
<sequence>MSVKTDGKTYLNYINGKWVTASIQKVETSINPANRYEIIGYVQQSEKEDLDYAVLAAKEAQVLWGKLSGAARGEYLYRVANALEQRIDEIAETMTREMGKTFLEAKGETARGVAILRYYAGEGMRKTGDVIPSSDSEALMFTTRAPLGVVGVITPWNFPVAIPIWKIAPALIYGNTVILKPAQEAAVTAAKVIECFDEAGLPSGTINMVTGPGSVIGQAITNHPDINGITFTGSDAVGKSIGLGALKRGAKYQLEMGGKNPVIVANDADLEQAVEATISGGLRSTGQKCTATSRVIVQSEVYEPFKNKLIEKIKEIKIGNGLKEDVWMGPCASESQLNTVLSYVKKGIEEGATLIYGGKRIEEEALVNGFFMEPTVFENVSNGMTIAQEEIFGPVLALIKVETLEEALQIANDVKFGLSASIFTKSIGRMLSFINEMDAGLVRINAESAGVELQAPFGGMKQSSSHSREQGEAAIEFFTSIKTVFVKA</sequence>
<name>A0A1X7EBW6_9BACI</name>
<dbReference type="RefSeq" id="WP_040057599.1">
    <property type="nucleotide sequence ID" value="NZ_CP011974.1"/>
</dbReference>
<dbReference type="OrthoDB" id="9762913at2"/>
<dbReference type="FunFam" id="3.40.605.10:FF:000007">
    <property type="entry name" value="NAD/NADP-dependent betaine aldehyde dehydrogenase"/>
    <property type="match status" value="1"/>
</dbReference>
<dbReference type="GO" id="GO:0016620">
    <property type="term" value="F:oxidoreductase activity, acting on the aldehyde or oxo group of donors, NAD or NADP as acceptor"/>
    <property type="evidence" value="ECO:0007669"/>
    <property type="project" value="InterPro"/>
</dbReference>
<reference evidence="4 5" key="1">
    <citation type="journal article" date="2015" name="PLoS ONE">
        <title>Genome Sequence of Bacillus endophyticus and Analysis of Its Companion Mechanism in the Ketogulonigenium vulgare-Bacillus Strain Consortium.</title>
        <authorList>
            <person name="Jia N."/>
            <person name="Du J."/>
            <person name="Ding M.Z."/>
            <person name="Gao F."/>
            <person name="Yuan Y.J."/>
        </authorList>
    </citation>
    <scope>NUCLEOTIDE SEQUENCE [LARGE SCALE GENOMIC DNA]</scope>
    <source>
        <strain evidence="4 5">Hbe603</strain>
    </source>
</reference>
<dbReference type="SUPFAM" id="SSF53720">
    <property type="entry name" value="ALDH-like"/>
    <property type="match status" value="1"/>
</dbReference>
<accession>A0A1X7EBW6</accession>
<dbReference type="InterPro" id="IPR015590">
    <property type="entry name" value="Aldehyde_DH_dom"/>
</dbReference>
<dbReference type="Gene3D" id="3.40.309.10">
    <property type="entry name" value="Aldehyde Dehydrogenase, Chain A, domain 2"/>
    <property type="match status" value="1"/>
</dbReference>
<dbReference type="FunFam" id="3.40.309.10:FF:000012">
    <property type="entry name" value="Betaine aldehyde dehydrogenase"/>
    <property type="match status" value="1"/>
</dbReference>
<dbReference type="PANTHER" id="PTHR11699">
    <property type="entry name" value="ALDEHYDE DEHYDROGENASE-RELATED"/>
    <property type="match status" value="1"/>
</dbReference>
<dbReference type="PROSITE" id="PS00687">
    <property type="entry name" value="ALDEHYDE_DEHYDR_GLU"/>
    <property type="match status" value="1"/>
</dbReference>
<organism evidence="4 5">
    <name type="scientific">Priestia filamentosa</name>
    <dbReference type="NCBI Taxonomy" id="1402861"/>
    <lineage>
        <taxon>Bacteria</taxon>
        <taxon>Bacillati</taxon>
        <taxon>Bacillota</taxon>
        <taxon>Bacilli</taxon>
        <taxon>Bacillales</taxon>
        <taxon>Bacillaceae</taxon>
        <taxon>Priestia</taxon>
    </lineage>
</organism>
<dbReference type="Gene3D" id="3.40.605.10">
    <property type="entry name" value="Aldehyde Dehydrogenase, Chain A, domain 1"/>
    <property type="match status" value="1"/>
</dbReference>
<dbReference type="InterPro" id="IPR029510">
    <property type="entry name" value="Ald_DH_CS_GLU"/>
</dbReference>
<evidence type="ECO:0000256" key="3">
    <source>
        <dbReference type="RuleBase" id="RU003345"/>
    </source>
</evidence>
<proteinExistence type="inferred from homology"/>
<dbReference type="PATRIC" id="fig|135735.6.peg.2489"/>
<comment type="similarity">
    <text evidence="1 3">Belongs to the aldehyde dehydrogenase family.</text>
</comment>
<dbReference type="InterPro" id="IPR054869">
    <property type="entry name" value="AlphKGSA_gudD"/>
</dbReference>
<dbReference type="PROSITE" id="PS00070">
    <property type="entry name" value="ALDEHYDE_DEHYDR_CYS"/>
    <property type="match status" value="1"/>
</dbReference>
<evidence type="ECO:0000256" key="2">
    <source>
        <dbReference type="ARBA" id="ARBA00023002"/>
    </source>
</evidence>
<dbReference type="KEGG" id="beo:BEH_11880"/>
<reference evidence="5" key="2">
    <citation type="submission" date="2015-06" db="EMBL/GenBank/DDBJ databases">
        <title>Genome Sequence of Bacillus endophyticus and Analysis of its Companion Mechanism in the Ketogulonigenium vulgare-Bacillus strain Consortium.</title>
        <authorList>
            <person name="Jia N."/>
            <person name="Du J."/>
            <person name="Ding M.-Z."/>
            <person name="Gao F."/>
            <person name="Yuan Y.-J."/>
        </authorList>
    </citation>
    <scope>NUCLEOTIDE SEQUENCE [LARGE SCALE GENOMIC DNA]</scope>
    <source>
        <strain evidence="5">Hbe603</strain>
    </source>
</reference>
<dbReference type="InterPro" id="IPR016162">
    <property type="entry name" value="Ald_DH_N"/>
</dbReference>
<dbReference type="Pfam" id="PF00171">
    <property type="entry name" value="Aldedh"/>
    <property type="match status" value="1"/>
</dbReference>
<dbReference type="Proteomes" id="UP000036202">
    <property type="component" value="Chromosome"/>
</dbReference>
<dbReference type="InterPro" id="IPR016161">
    <property type="entry name" value="Ald_DH/histidinol_DH"/>
</dbReference>
<dbReference type="InterPro" id="IPR016160">
    <property type="entry name" value="Ald_DH_CS_CYS"/>
</dbReference>
<keyword evidence="2 3" id="KW-0560">Oxidoreductase</keyword>
<dbReference type="NCBIfam" id="NF042993">
    <property type="entry name" value="AlphKGSA_gudD"/>
    <property type="match status" value="1"/>
</dbReference>
<keyword evidence="5" id="KW-1185">Reference proteome</keyword>
<protein>
    <submittedName>
        <fullName evidence="4">Aldehyde dehydrogenase</fullName>
    </submittedName>
</protein>
<evidence type="ECO:0000313" key="5">
    <source>
        <dbReference type="Proteomes" id="UP000036202"/>
    </source>
</evidence>
<dbReference type="EMBL" id="CP011974">
    <property type="protein sequence ID" value="AKO92726.1"/>
    <property type="molecule type" value="Genomic_DNA"/>
</dbReference>
<accession>A0A0H4KIU9</accession>
<evidence type="ECO:0000256" key="1">
    <source>
        <dbReference type="ARBA" id="ARBA00009986"/>
    </source>
</evidence>
<dbReference type="GeneID" id="93701435"/>
<evidence type="ECO:0000313" key="4">
    <source>
        <dbReference type="EMBL" id="AKO92726.1"/>
    </source>
</evidence>
<dbReference type="AlphaFoldDB" id="A0A1X7EBW6"/>